<feature type="non-terminal residue" evidence="1">
    <location>
        <position position="1"/>
    </location>
</feature>
<reference evidence="1 2" key="1">
    <citation type="submission" date="2024-01" db="EMBL/GenBank/DDBJ databases">
        <authorList>
            <person name="Waweru B."/>
        </authorList>
    </citation>
    <scope>NUCLEOTIDE SEQUENCE [LARGE SCALE GENOMIC DNA]</scope>
</reference>
<dbReference type="EMBL" id="CAWUPB010001087">
    <property type="protein sequence ID" value="CAK7337490.1"/>
    <property type="molecule type" value="Genomic_DNA"/>
</dbReference>
<dbReference type="Proteomes" id="UP001314170">
    <property type="component" value="Unassembled WGS sequence"/>
</dbReference>
<dbReference type="AlphaFoldDB" id="A0AAV1RM40"/>
<sequence>LLRDFECMPKKRSKSLQPLSSIHSEIARYERDLRKEIYQERDKMAEEEGNQVGQQRALMVYVRSSFNANQQSIARPSVNANNFEINPALLKMLQLTRSILWVGQ</sequence>
<proteinExistence type="predicted"/>
<accession>A0AAV1RM40</accession>
<name>A0AAV1RM40_9ROSI</name>
<gene>
    <name evidence="1" type="ORF">DCAF_LOCUS12525</name>
</gene>
<comment type="caution">
    <text evidence="1">The sequence shown here is derived from an EMBL/GenBank/DDBJ whole genome shotgun (WGS) entry which is preliminary data.</text>
</comment>
<evidence type="ECO:0000313" key="1">
    <source>
        <dbReference type="EMBL" id="CAK7337490.1"/>
    </source>
</evidence>
<protein>
    <submittedName>
        <fullName evidence="1">Uncharacterized protein</fullName>
    </submittedName>
</protein>
<keyword evidence="2" id="KW-1185">Reference proteome</keyword>
<evidence type="ECO:0000313" key="2">
    <source>
        <dbReference type="Proteomes" id="UP001314170"/>
    </source>
</evidence>
<organism evidence="1 2">
    <name type="scientific">Dovyalis caffra</name>
    <dbReference type="NCBI Taxonomy" id="77055"/>
    <lineage>
        <taxon>Eukaryota</taxon>
        <taxon>Viridiplantae</taxon>
        <taxon>Streptophyta</taxon>
        <taxon>Embryophyta</taxon>
        <taxon>Tracheophyta</taxon>
        <taxon>Spermatophyta</taxon>
        <taxon>Magnoliopsida</taxon>
        <taxon>eudicotyledons</taxon>
        <taxon>Gunneridae</taxon>
        <taxon>Pentapetalae</taxon>
        <taxon>rosids</taxon>
        <taxon>fabids</taxon>
        <taxon>Malpighiales</taxon>
        <taxon>Salicaceae</taxon>
        <taxon>Flacourtieae</taxon>
        <taxon>Dovyalis</taxon>
    </lineage>
</organism>